<dbReference type="Gene3D" id="3.90.1150.10">
    <property type="entry name" value="Aspartate Aminotransferase, domain 1"/>
    <property type="match status" value="1"/>
</dbReference>
<accession>A0ABS1TC08</accession>
<comment type="pathway">
    <text evidence="2 11">Amino-acid biosynthesis; L-histidine biosynthesis; L-histidine from 5-phospho-alpha-D-ribose 1-diphosphate: step 7/9.</text>
</comment>
<dbReference type="EC" id="2.6.1.9" evidence="11"/>
<organism evidence="13 14">
    <name type="scientific">Clostridium rhizosphaerae</name>
    <dbReference type="NCBI Taxonomy" id="2803861"/>
    <lineage>
        <taxon>Bacteria</taxon>
        <taxon>Bacillati</taxon>
        <taxon>Bacillota</taxon>
        <taxon>Clostridia</taxon>
        <taxon>Eubacteriales</taxon>
        <taxon>Clostridiaceae</taxon>
        <taxon>Clostridium</taxon>
    </lineage>
</organism>
<evidence type="ECO:0000256" key="2">
    <source>
        <dbReference type="ARBA" id="ARBA00005011"/>
    </source>
</evidence>
<dbReference type="PANTHER" id="PTHR43643:SF6">
    <property type="entry name" value="HISTIDINOL-PHOSPHATE AMINOTRANSFERASE"/>
    <property type="match status" value="1"/>
</dbReference>
<feature type="domain" description="Aminotransferase class I/classII large" evidence="12">
    <location>
        <begin position="32"/>
        <end position="357"/>
    </location>
</feature>
<evidence type="ECO:0000259" key="12">
    <source>
        <dbReference type="Pfam" id="PF00155"/>
    </source>
</evidence>
<comment type="similarity">
    <text evidence="3 11">Belongs to the class-II pyridoxal-phosphate-dependent aminotransferase family. Histidinol-phosphate aminotransferase subfamily.</text>
</comment>
<reference evidence="13 14" key="1">
    <citation type="submission" date="2021-01" db="EMBL/GenBank/DDBJ databases">
        <title>Genome public.</title>
        <authorList>
            <person name="Liu C."/>
            <person name="Sun Q."/>
        </authorList>
    </citation>
    <scope>NUCLEOTIDE SEQUENCE [LARGE SCALE GENOMIC DNA]</scope>
    <source>
        <strain evidence="13 14">YIM B02515</strain>
    </source>
</reference>
<evidence type="ECO:0000256" key="7">
    <source>
        <dbReference type="ARBA" id="ARBA00022679"/>
    </source>
</evidence>
<dbReference type="NCBIfam" id="TIGR01141">
    <property type="entry name" value="hisC"/>
    <property type="match status" value="1"/>
</dbReference>
<keyword evidence="14" id="KW-1185">Reference proteome</keyword>
<evidence type="ECO:0000256" key="1">
    <source>
        <dbReference type="ARBA" id="ARBA00001933"/>
    </source>
</evidence>
<dbReference type="InterPro" id="IPR005861">
    <property type="entry name" value="HisP_aminotrans"/>
</dbReference>
<evidence type="ECO:0000313" key="13">
    <source>
        <dbReference type="EMBL" id="MBL4936292.1"/>
    </source>
</evidence>
<proteinExistence type="inferred from homology"/>
<dbReference type="CDD" id="cd00609">
    <property type="entry name" value="AAT_like"/>
    <property type="match status" value="1"/>
</dbReference>
<dbReference type="Gene3D" id="3.40.640.10">
    <property type="entry name" value="Type I PLP-dependent aspartate aminotransferase-like (Major domain)"/>
    <property type="match status" value="1"/>
</dbReference>
<feature type="modified residue" description="N6-(pyridoxal phosphate)lysine" evidence="11">
    <location>
        <position position="224"/>
    </location>
</feature>
<dbReference type="HAMAP" id="MF_01023">
    <property type="entry name" value="HisC_aminotrans_2"/>
    <property type="match status" value="1"/>
</dbReference>
<dbReference type="GO" id="GO:0004400">
    <property type="term" value="F:histidinol-phosphate transaminase activity"/>
    <property type="evidence" value="ECO:0007669"/>
    <property type="project" value="UniProtKB-EC"/>
</dbReference>
<dbReference type="InterPro" id="IPR015421">
    <property type="entry name" value="PyrdxlP-dep_Trfase_major"/>
</dbReference>
<keyword evidence="6 11" id="KW-0028">Amino-acid biosynthesis</keyword>
<dbReference type="PROSITE" id="PS00599">
    <property type="entry name" value="AA_TRANSFER_CLASS_2"/>
    <property type="match status" value="1"/>
</dbReference>
<dbReference type="InterPro" id="IPR001917">
    <property type="entry name" value="Aminotrans_II_pyridoxalP_BS"/>
</dbReference>
<evidence type="ECO:0000256" key="5">
    <source>
        <dbReference type="ARBA" id="ARBA00022576"/>
    </source>
</evidence>
<dbReference type="SUPFAM" id="SSF53383">
    <property type="entry name" value="PLP-dependent transferases"/>
    <property type="match status" value="1"/>
</dbReference>
<dbReference type="InterPro" id="IPR004839">
    <property type="entry name" value="Aminotransferase_I/II_large"/>
</dbReference>
<dbReference type="EMBL" id="JAESWC010000004">
    <property type="protein sequence ID" value="MBL4936292.1"/>
    <property type="molecule type" value="Genomic_DNA"/>
</dbReference>
<evidence type="ECO:0000256" key="3">
    <source>
        <dbReference type="ARBA" id="ARBA00007970"/>
    </source>
</evidence>
<protein>
    <recommendedName>
        <fullName evidence="11">Histidinol-phosphate aminotransferase</fullName>
        <ecNumber evidence="11">2.6.1.9</ecNumber>
    </recommendedName>
    <alternativeName>
        <fullName evidence="11">Imidazole acetol-phosphate transaminase</fullName>
    </alternativeName>
</protein>
<dbReference type="Proteomes" id="UP000632377">
    <property type="component" value="Unassembled WGS sequence"/>
</dbReference>
<evidence type="ECO:0000256" key="8">
    <source>
        <dbReference type="ARBA" id="ARBA00022898"/>
    </source>
</evidence>
<dbReference type="PANTHER" id="PTHR43643">
    <property type="entry name" value="HISTIDINOL-PHOSPHATE AMINOTRANSFERASE 2"/>
    <property type="match status" value="1"/>
</dbReference>
<comment type="cofactor">
    <cofactor evidence="1 11">
        <name>pyridoxal 5'-phosphate</name>
        <dbReference type="ChEBI" id="CHEBI:597326"/>
    </cofactor>
</comment>
<evidence type="ECO:0000256" key="9">
    <source>
        <dbReference type="ARBA" id="ARBA00023102"/>
    </source>
</evidence>
<keyword evidence="8 11" id="KW-0663">Pyridoxal phosphate</keyword>
<keyword evidence="5 11" id="KW-0032">Aminotransferase</keyword>
<evidence type="ECO:0000256" key="6">
    <source>
        <dbReference type="ARBA" id="ARBA00022605"/>
    </source>
</evidence>
<comment type="caution">
    <text evidence="13">The sequence shown here is derived from an EMBL/GenBank/DDBJ whole genome shotgun (WGS) entry which is preliminary data.</text>
</comment>
<keyword evidence="9 11" id="KW-0368">Histidine biosynthesis</keyword>
<comment type="subunit">
    <text evidence="4 11">Homodimer.</text>
</comment>
<keyword evidence="7 11" id="KW-0808">Transferase</keyword>
<dbReference type="InterPro" id="IPR050106">
    <property type="entry name" value="HistidinolP_aminotransfase"/>
</dbReference>
<dbReference type="InterPro" id="IPR015424">
    <property type="entry name" value="PyrdxlP-dep_Trfase"/>
</dbReference>
<dbReference type="Pfam" id="PF00155">
    <property type="entry name" value="Aminotran_1_2"/>
    <property type="match status" value="1"/>
</dbReference>
<evidence type="ECO:0000313" key="14">
    <source>
        <dbReference type="Proteomes" id="UP000632377"/>
    </source>
</evidence>
<gene>
    <name evidence="11" type="primary">hisC</name>
    <name evidence="13" type="ORF">JK636_11025</name>
</gene>
<name>A0ABS1TC08_9CLOT</name>
<evidence type="ECO:0000256" key="4">
    <source>
        <dbReference type="ARBA" id="ARBA00011738"/>
    </source>
</evidence>
<comment type="catalytic activity">
    <reaction evidence="10 11">
        <text>L-histidinol phosphate + 2-oxoglutarate = 3-(imidazol-4-yl)-2-oxopropyl phosphate + L-glutamate</text>
        <dbReference type="Rhea" id="RHEA:23744"/>
        <dbReference type="ChEBI" id="CHEBI:16810"/>
        <dbReference type="ChEBI" id="CHEBI:29985"/>
        <dbReference type="ChEBI" id="CHEBI:57766"/>
        <dbReference type="ChEBI" id="CHEBI:57980"/>
        <dbReference type="EC" id="2.6.1.9"/>
    </reaction>
</comment>
<evidence type="ECO:0000256" key="10">
    <source>
        <dbReference type="ARBA" id="ARBA00047481"/>
    </source>
</evidence>
<sequence length="369" mass="41320">MGYGLRKEVLGLEMYVAGKPISEVKRELGLTEVIKLASNENPLGCSPKVKQALKETIEEASLYPDASNYELKMAIAKNIGVKTSQVFCGTGSDLLIRVICSTLLNPGDESIMAEVTFSRYDAGTKLMGGKSILVPMKDNGLDIDKMVDSITDKTKIIWLCNPNNPTGTIFRKDDLERIIDRIPENVIVIMDEAYIEYVTDKEYPDSIALLDKYPNMIILRTFSKAYGLAGLRCGYGIANENMVKYFNTVAGPFDVNLFAQKAAVAALQDKEYLRTVQDTNKAGKDYLYEEFKKLGLEYIETNANFIMVSSKIDDKILFNELLRKGIIIRPGYLLGMPGWLRVTIGTNKQNEQFVKALKEILDEQLIINN</sequence>
<evidence type="ECO:0000256" key="11">
    <source>
        <dbReference type="HAMAP-Rule" id="MF_01023"/>
    </source>
</evidence>
<dbReference type="RefSeq" id="WP_202749004.1">
    <property type="nucleotide sequence ID" value="NZ_JAESWC010000004.1"/>
</dbReference>
<dbReference type="InterPro" id="IPR015422">
    <property type="entry name" value="PyrdxlP-dep_Trfase_small"/>
</dbReference>